<dbReference type="EMBL" id="DF157096">
    <property type="protein sequence ID" value="GAB64912.1"/>
    <property type="molecule type" value="Genomic_DNA"/>
</dbReference>
<organism evidence="2 3">
    <name type="scientific">Plasmodium cynomolgi (strain B)</name>
    <dbReference type="NCBI Taxonomy" id="1120755"/>
    <lineage>
        <taxon>Eukaryota</taxon>
        <taxon>Sar</taxon>
        <taxon>Alveolata</taxon>
        <taxon>Apicomplexa</taxon>
        <taxon>Aconoidasida</taxon>
        <taxon>Haemosporida</taxon>
        <taxon>Plasmodiidae</taxon>
        <taxon>Plasmodium</taxon>
        <taxon>Plasmodium (Plasmodium)</taxon>
    </lineage>
</organism>
<keyword evidence="2" id="KW-0689">Ribosomal protein</keyword>
<evidence type="ECO:0000313" key="2">
    <source>
        <dbReference type="EMBL" id="GAB64912.1"/>
    </source>
</evidence>
<name>K6V714_PLACD</name>
<keyword evidence="1" id="KW-1133">Transmembrane helix</keyword>
<evidence type="ECO:0000313" key="3">
    <source>
        <dbReference type="Proteomes" id="UP000006319"/>
    </source>
</evidence>
<keyword evidence="3" id="KW-1185">Reference proteome</keyword>
<dbReference type="VEuPathDB" id="PlasmoDB:PCYB_041140"/>
<dbReference type="GO" id="GO:0005840">
    <property type="term" value="C:ribosome"/>
    <property type="evidence" value="ECO:0007669"/>
    <property type="project" value="UniProtKB-KW"/>
</dbReference>
<accession>K6V714</accession>
<evidence type="ECO:0000256" key="1">
    <source>
        <dbReference type="SAM" id="Phobius"/>
    </source>
</evidence>
<keyword evidence="1" id="KW-0472">Membrane</keyword>
<feature type="transmembrane region" description="Helical" evidence="1">
    <location>
        <begin position="6"/>
        <end position="28"/>
    </location>
</feature>
<dbReference type="AlphaFoldDB" id="K6V714"/>
<dbReference type="RefSeq" id="XP_004225313.1">
    <property type="nucleotide sequence ID" value="XM_004225265.1"/>
</dbReference>
<reference evidence="2 3" key="1">
    <citation type="journal article" date="2012" name="Nat. Genet.">
        <title>Plasmodium cynomolgi genome sequences provide insight into Plasmodium vivax and the monkey malaria clade.</title>
        <authorList>
            <person name="Tachibana S."/>
            <person name="Sullivan S.A."/>
            <person name="Kawai S."/>
            <person name="Nakamura S."/>
            <person name="Kim H.R."/>
            <person name="Goto N."/>
            <person name="Arisue N."/>
            <person name="Palacpac N.M.Q."/>
            <person name="Honma H."/>
            <person name="Yagi M."/>
            <person name="Tougan T."/>
            <person name="Katakai Y."/>
            <person name="Kaneko O."/>
            <person name="Mita T."/>
            <person name="Kita K."/>
            <person name="Yasutomi Y."/>
            <person name="Sutton P.L."/>
            <person name="Shakhbatyan R."/>
            <person name="Horii T."/>
            <person name="Yasunaga T."/>
            <person name="Barnwell J.W."/>
            <person name="Escalante A.A."/>
            <person name="Carlton J.M."/>
            <person name="Tanabe K."/>
        </authorList>
    </citation>
    <scope>NUCLEOTIDE SEQUENCE [LARGE SCALE GENOMIC DNA]</scope>
    <source>
        <strain evidence="2 3">B</strain>
    </source>
</reference>
<dbReference type="Proteomes" id="UP000006319">
    <property type="component" value="Chromosome 4"/>
</dbReference>
<keyword evidence="2" id="KW-0687">Ribonucleoprotein</keyword>
<proteinExistence type="predicted"/>
<protein>
    <submittedName>
        <fullName evidence="2">40S ribosomal protein S30</fullName>
    </submittedName>
</protein>
<sequence length="32" mass="3891">MLVVFVIRWMVIAVLLPLRKCFFFFFLLNVKS</sequence>
<dbReference type="GeneID" id="14695750"/>
<keyword evidence="1" id="KW-0812">Transmembrane</keyword>
<dbReference type="KEGG" id="pcy:PCYB_041140"/>
<gene>
    <name evidence="2" type="ORF">PCYB_041140</name>
</gene>